<keyword evidence="5" id="KW-0479">Metal-binding</keyword>
<keyword evidence="3" id="KW-0399">Innate immunity</keyword>
<gene>
    <name evidence="18" type="primary">CLIPB13B</name>
    <name evidence="18" type="ORF">AaeL_AAEL003253</name>
</gene>
<keyword evidence="4 15" id="KW-0645">Protease</keyword>
<keyword evidence="8 15" id="KW-0720">Serine protease</keyword>
<feature type="signal peptide" evidence="15">
    <location>
        <begin position="1"/>
        <end position="23"/>
    </location>
</feature>
<keyword evidence="2 15" id="KW-0964">Secreted</keyword>
<dbReference type="PaxDb" id="7159-AAEL003253-PA"/>
<evidence type="ECO:0000256" key="12">
    <source>
        <dbReference type="ARBA" id="ARBA00023157"/>
    </source>
</evidence>
<dbReference type="InterPro" id="IPR043504">
    <property type="entry name" value="Peptidase_S1_PA_chymotrypsin"/>
</dbReference>
<dbReference type="InterPro" id="IPR038565">
    <property type="entry name" value="CLIP_sf"/>
</dbReference>
<evidence type="ECO:0000256" key="13">
    <source>
        <dbReference type="ARBA" id="ARBA00023180"/>
    </source>
</evidence>
<dbReference type="HOGENOM" id="CLU_006842_0_3_1"/>
<dbReference type="Pfam" id="PF12032">
    <property type="entry name" value="CLIP"/>
    <property type="match status" value="1"/>
</dbReference>
<dbReference type="Pfam" id="PF00089">
    <property type="entry name" value="Trypsin"/>
    <property type="match status" value="1"/>
</dbReference>
<comment type="domain">
    <text evidence="15">The clip domain consists of 35-55 residues which are 'knitted' together usually by 3 conserved disulfide bonds forming a clip-like compact structure.</text>
</comment>
<dbReference type="GO" id="GO:0006508">
    <property type="term" value="P:proteolysis"/>
    <property type="evidence" value="ECO:0007669"/>
    <property type="project" value="UniProtKB-KW"/>
</dbReference>
<keyword evidence="9" id="KW-0106">Calcium</keyword>
<dbReference type="SMART" id="SM00680">
    <property type="entry name" value="CLIP"/>
    <property type="match status" value="1"/>
</dbReference>
<evidence type="ECO:0000313" key="18">
    <source>
        <dbReference type="EMBL" id="EAT45511.1"/>
    </source>
</evidence>
<dbReference type="FunFam" id="2.40.10.10:FF:000078">
    <property type="entry name" value="Serine protease H137"/>
    <property type="match status" value="1"/>
</dbReference>
<organism evidence="18 19">
    <name type="scientific">Aedes aegypti</name>
    <name type="common">Yellowfever mosquito</name>
    <name type="synonym">Culex aegypti</name>
    <dbReference type="NCBI Taxonomy" id="7159"/>
    <lineage>
        <taxon>Eukaryota</taxon>
        <taxon>Metazoa</taxon>
        <taxon>Ecdysozoa</taxon>
        <taxon>Arthropoda</taxon>
        <taxon>Hexapoda</taxon>
        <taxon>Insecta</taxon>
        <taxon>Pterygota</taxon>
        <taxon>Neoptera</taxon>
        <taxon>Endopterygota</taxon>
        <taxon>Diptera</taxon>
        <taxon>Nematocera</taxon>
        <taxon>Culicoidea</taxon>
        <taxon>Culicidae</taxon>
        <taxon>Culicinae</taxon>
        <taxon>Aedini</taxon>
        <taxon>Aedes</taxon>
        <taxon>Stegomyia</taxon>
    </lineage>
</organism>
<evidence type="ECO:0000256" key="8">
    <source>
        <dbReference type="ARBA" id="ARBA00022825"/>
    </source>
</evidence>
<dbReference type="PRINTS" id="PR00722">
    <property type="entry name" value="CHYMOTRYPSIN"/>
</dbReference>
<evidence type="ECO:0000256" key="11">
    <source>
        <dbReference type="ARBA" id="ARBA00023145"/>
    </source>
</evidence>
<dbReference type="AlphaFoldDB" id="Q17FW3"/>
<evidence type="ECO:0000259" key="16">
    <source>
        <dbReference type="PROSITE" id="PS50240"/>
    </source>
</evidence>
<dbReference type="Proteomes" id="UP000682892">
    <property type="component" value="Chromosome 1"/>
</dbReference>
<dbReference type="OMA" id="NDDRECA"/>
<comment type="subcellular location">
    <subcellularLocation>
        <location evidence="1 15">Secreted</location>
    </subcellularLocation>
</comment>
<dbReference type="SUPFAM" id="SSF50494">
    <property type="entry name" value="Trypsin-like serine proteases"/>
    <property type="match status" value="1"/>
</dbReference>
<evidence type="ECO:0000256" key="5">
    <source>
        <dbReference type="ARBA" id="ARBA00022723"/>
    </source>
</evidence>
<dbReference type="PROSITE" id="PS51888">
    <property type="entry name" value="CLIP"/>
    <property type="match status" value="1"/>
</dbReference>
<dbReference type="EC" id="3.4.21.-" evidence="15"/>
<dbReference type="PROSITE" id="PS50240">
    <property type="entry name" value="TRYPSIN_DOM"/>
    <property type="match status" value="1"/>
</dbReference>
<accession>Q17FW3</accession>
<keyword evidence="10" id="KW-0391">Immunity</keyword>
<dbReference type="EMBL" id="CH477267">
    <property type="protein sequence ID" value="EAT45511.1"/>
    <property type="molecule type" value="Genomic_DNA"/>
</dbReference>
<evidence type="ECO:0000256" key="3">
    <source>
        <dbReference type="ARBA" id="ARBA00022588"/>
    </source>
</evidence>
<dbReference type="GO" id="GO:0046872">
    <property type="term" value="F:metal ion binding"/>
    <property type="evidence" value="ECO:0007669"/>
    <property type="project" value="UniProtKB-KW"/>
</dbReference>
<dbReference type="InterPro" id="IPR001314">
    <property type="entry name" value="Peptidase_S1A"/>
</dbReference>
<dbReference type="GeneID" id="5577659"/>
<dbReference type="GO" id="GO:0045087">
    <property type="term" value="P:innate immune response"/>
    <property type="evidence" value="ECO:0007669"/>
    <property type="project" value="UniProtKB-KW"/>
</dbReference>
<dbReference type="GO" id="GO:0051604">
    <property type="term" value="P:protein maturation"/>
    <property type="evidence" value="ECO:0007669"/>
    <property type="project" value="UniProtKB-ARBA"/>
</dbReference>
<dbReference type="InterPro" id="IPR001254">
    <property type="entry name" value="Trypsin_dom"/>
</dbReference>
<dbReference type="VEuPathDB" id="VectorBase:AAEL003253"/>
<dbReference type="InterPro" id="IPR022700">
    <property type="entry name" value="CLIP"/>
</dbReference>
<keyword evidence="13" id="KW-0325">Glycoprotein</keyword>
<keyword evidence="7 15" id="KW-0378">Hydrolase</keyword>
<comment type="similarity">
    <text evidence="14 15">Belongs to the peptidase S1 family. CLIP subfamily.</text>
</comment>
<evidence type="ECO:0000259" key="17">
    <source>
        <dbReference type="PROSITE" id="PS51888"/>
    </source>
</evidence>
<dbReference type="SMART" id="SM00020">
    <property type="entry name" value="Tryp_SPc"/>
    <property type="match status" value="1"/>
</dbReference>
<evidence type="ECO:0000256" key="7">
    <source>
        <dbReference type="ARBA" id="ARBA00022801"/>
    </source>
</evidence>
<keyword evidence="6 15" id="KW-0732">Signal</keyword>
<evidence type="ECO:0000256" key="1">
    <source>
        <dbReference type="ARBA" id="ARBA00004613"/>
    </source>
</evidence>
<name>Q17FW3_AEDAE</name>
<evidence type="ECO:0000256" key="14">
    <source>
        <dbReference type="ARBA" id="ARBA00024195"/>
    </source>
</evidence>
<evidence type="ECO:0000256" key="9">
    <source>
        <dbReference type="ARBA" id="ARBA00022837"/>
    </source>
</evidence>
<feature type="domain" description="Peptidase S1" evidence="16">
    <location>
        <begin position="109"/>
        <end position="368"/>
    </location>
</feature>
<evidence type="ECO:0000256" key="6">
    <source>
        <dbReference type="ARBA" id="ARBA00022729"/>
    </source>
</evidence>
<evidence type="ECO:0000256" key="2">
    <source>
        <dbReference type="ARBA" id="ARBA00022525"/>
    </source>
</evidence>
<dbReference type="GO" id="GO:0005576">
    <property type="term" value="C:extracellular region"/>
    <property type="evidence" value="ECO:0007669"/>
    <property type="project" value="UniProtKB-SubCell"/>
</dbReference>
<evidence type="ECO:0000313" key="19">
    <source>
        <dbReference type="Proteomes" id="UP000682892"/>
    </source>
</evidence>
<sequence length="371" mass="40966">MIGLSLLFGSLWTIIILLTGIQSQNVPCTTPARKSGLCVPIQRCLNIHRILTNPVAPSPKLAKYITRAACALPGVERSICCEPQEVSPCSTAEQNLLSQDCGKTVFDRVAHGNVTLVFTYPWMAVVRYNESGRIIDGCGGSLINERYVLTAAHCIKPRSTRKLHSVILGEHTKGQEVDCEVYYLGDTVDRDCADTVEEYSIESSEFHSDYNRPKYNNDIGLIRLDRNVIMKDHIQPICLPVTADLQKQIFDKYILTGWGTTENGTASNILLKAFLPRVDNRDCQQILTRKRLNIQLGSKQMCAGGKDLVDACKGDSGGPLGTFANHQGTRFVQYGIVTTGIGSCGQNSVPGVYSRVADYMDWILEKMQPNC</sequence>
<reference evidence="18" key="1">
    <citation type="submission" date="2005-10" db="EMBL/GenBank/DDBJ databases">
        <authorList>
            <person name="Loftus B.J."/>
            <person name="Nene V.M."/>
            <person name="Hannick L.I."/>
            <person name="Bidwell S."/>
            <person name="Haas B."/>
            <person name="Amedeo P."/>
            <person name="Orvis J."/>
            <person name="Wortman J.R."/>
            <person name="White O.R."/>
            <person name="Salzberg S."/>
            <person name="Shumway M."/>
            <person name="Koo H."/>
            <person name="Zhao Y."/>
            <person name="Holmes M."/>
            <person name="Miller J."/>
            <person name="Schatz M."/>
            <person name="Pop M."/>
            <person name="Pai G."/>
            <person name="Utterback T."/>
            <person name="Rogers Y.-H."/>
            <person name="Kravitz S."/>
            <person name="Fraser C.M."/>
        </authorList>
    </citation>
    <scope>NUCLEOTIDE SEQUENCE</scope>
    <source>
        <strain evidence="18">Liverpool</strain>
    </source>
</reference>
<evidence type="ECO:0000256" key="10">
    <source>
        <dbReference type="ARBA" id="ARBA00022859"/>
    </source>
</evidence>
<reference evidence="18" key="2">
    <citation type="journal article" date="2007" name="Science">
        <title>Genome sequence of Aedes aegypti, a major arbovirus vector.</title>
        <authorList>
            <person name="Nene V."/>
            <person name="Wortman J.R."/>
            <person name="Lawson D."/>
            <person name="Haas B."/>
            <person name="Kodira C."/>
            <person name="Tu Z.J."/>
            <person name="Loftus B."/>
            <person name="Xi Z."/>
            <person name="Megy K."/>
            <person name="Grabherr M."/>
            <person name="Ren Q."/>
            <person name="Zdobnov E.M."/>
            <person name="Lobo N.F."/>
            <person name="Campbell K.S."/>
            <person name="Brown S.E."/>
            <person name="Bonaldo M.F."/>
            <person name="Zhu J."/>
            <person name="Sinkins S.P."/>
            <person name="Hogenkamp D.G."/>
            <person name="Amedeo P."/>
            <person name="Arensburger P."/>
            <person name="Atkinson P.W."/>
            <person name="Bidwell S."/>
            <person name="Biedler J."/>
            <person name="Birney E."/>
            <person name="Bruggner R.V."/>
            <person name="Costas J."/>
            <person name="Coy M.R."/>
            <person name="Crabtree J."/>
            <person name="Crawford M."/>
            <person name="Debruyn B."/>
            <person name="Decaprio D."/>
            <person name="Eiglmeier K."/>
            <person name="Eisenstadt E."/>
            <person name="El-Dorry H."/>
            <person name="Gelbart W.M."/>
            <person name="Gomes S.L."/>
            <person name="Hammond M."/>
            <person name="Hannick L.I."/>
            <person name="Hogan J.R."/>
            <person name="Holmes M.H."/>
            <person name="Jaffe D."/>
            <person name="Johnston J.S."/>
            <person name="Kennedy R.C."/>
            <person name="Koo H."/>
            <person name="Kravitz S."/>
            <person name="Kriventseva E.V."/>
            <person name="Kulp D."/>
            <person name="Labutti K."/>
            <person name="Lee E."/>
            <person name="Li S."/>
            <person name="Lovin D.D."/>
            <person name="Mao C."/>
            <person name="Mauceli E."/>
            <person name="Menck C.F."/>
            <person name="Miller J.R."/>
            <person name="Montgomery P."/>
            <person name="Mori A."/>
            <person name="Nascimento A.L."/>
            <person name="Naveira H.F."/>
            <person name="Nusbaum C."/>
            <person name="O'leary S."/>
            <person name="Orvis J."/>
            <person name="Pertea M."/>
            <person name="Quesneville H."/>
            <person name="Reidenbach K.R."/>
            <person name="Rogers Y.H."/>
            <person name="Roth C.W."/>
            <person name="Schneider J.R."/>
            <person name="Schatz M."/>
            <person name="Shumway M."/>
            <person name="Stanke M."/>
            <person name="Stinson E.O."/>
            <person name="Tubio J.M."/>
            <person name="Vanzee J.P."/>
            <person name="Verjovski-Almeida S."/>
            <person name="Werner D."/>
            <person name="White O."/>
            <person name="Wyder S."/>
            <person name="Zeng Q."/>
            <person name="Zhao Q."/>
            <person name="Zhao Y."/>
            <person name="Hill C.A."/>
            <person name="Raikhel A.S."/>
            <person name="Soares M.B."/>
            <person name="Knudson D.L."/>
            <person name="Lee N.H."/>
            <person name="Galagan J."/>
            <person name="Salzberg S.L."/>
            <person name="Paulsen I.T."/>
            <person name="Dimopoulos G."/>
            <person name="Collins F.H."/>
            <person name="Birren B."/>
            <person name="Fraser-Liggett C.M."/>
            <person name="Severson D.W."/>
        </authorList>
    </citation>
    <scope>NUCLEOTIDE SEQUENCE [LARGE SCALE GENOMIC DNA]</scope>
    <source>
        <strain evidence="18">Liverpool</strain>
    </source>
</reference>
<protein>
    <recommendedName>
        <fullName evidence="15">CLIP domain-containing serine protease</fullName>
        <ecNumber evidence="15">3.4.21.-</ecNumber>
    </recommendedName>
</protein>
<keyword evidence="12" id="KW-1015">Disulfide bond</keyword>
<dbReference type="PROSITE" id="PS00134">
    <property type="entry name" value="TRYPSIN_HIS"/>
    <property type="match status" value="1"/>
</dbReference>
<dbReference type="eggNOG" id="KOG3627">
    <property type="taxonomic scope" value="Eukaryota"/>
</dbReference>
<dbReference type="InterPro" id="IPR009003">
    <property type="entry name" value="Peptidase_S1_PA"/>
</dbReference>
<feature type="chain" id="PRO_5023963472" description="CLIP domain-containing serine protease" evidence="15">
    <location>
        <begin position="24"/>
        <end position="371"/>
    </location>
</feature>
<proteinExistence type="inferred from homology"/>
<dbReference type="CDD" id="cd00190">
    <property type="entry name" value="Tryp_SPc"/>
    <property type="match status" value="1"/>
</dbReference>
<keyword evidence="11" id="KW-0865">Zymogen</keyword>
<dbReference type="STRING" id="7159.Q17FW3"/>
<dbReference type="InterPro" id="IPR051487">
    <property type="entry name" value="Ser/Thr_Proteases_Immune/Dev"/>
</dbReference>
<dbReference type="KEGG" id="aag:5577659"/>
<feature type="domain" description="Clip" evidence="17">
    <location>
        <begin position="27"/>
        <end position="81"/>
    </location>
</feature>
<dbReference type="FunFam" id="2.40.10.10:FF:000028">
    <property type="entry name" value="Serine protease easter"/>
    <property type="match status" value="1"/>
</dbReference>
<dbReference type="PhylomeDB" id="Q17FW3"/>
<evidence type="ECO:0000256" key="15">
    <source>
        <dbReference type="RuleBase" id="RU366078"/>
    </source>
</evidence>
<dbReference type="InterPro" id="IPR018114">
    <property type="entry name" value="TRYPSIN_HIS"/>
</dbReference>
<reference evidence="18" key="3">
    <citation type="submission" date="2012-09" db="EMBL/GenBank/DDBJ databases">
        <authorList>
            <consortium name="VectorBase"/>
        </authorList>
    </citation>
    <scope>NUCLEOTIDE SEQUENCE</scope>
    <source>
        <strain evidence="18">Liverpool</strain>
    </source>
</reference>
<dbReference type="PANTHER" id="PTHR24256">
    <property type="entry name" value="TRYPTASE-RELATED"/>
    <property type="match status" value="1"/>
</dbReference>
<evidence type="ECO:0000256" key="4">
    <source>
        <dbReference type="ARBA" id="ARBA00022670"/>
    </source>
</evidence>
<dbReference type="MEROPS" id="S01.B31"/>
<dbReference type="GO" id="GO:0004252">
    <property type="term" value="F:serine-type endopeptidase activity"/>
    <property type="evidence" value="ECO:0007669"/>
    <property type="project" value="UniProtKB-UniRule"/>
</dbReference>
<dbReference type="OrthoDB" id="547031at2759"/>
<dbReference type="Gene3D" id="2.40.10.10">
    <property type="entry name" value="Trypsin-like serine proteases"/>
    <property type="match status" value="2"/>
</dbReference>
<dbReference type="Gene3D" id="3.30.1640.30">
    <property type="match status" value="1"/>
</dbReference>